<organism evidence="2 3">
    <name type="scientific">Tribonema minus</name>
    <dbReference type="NCBI Taxonomy" id="303371"/>
    <lineage>
        <taxon>Eukaryota</taxon>
        <taxon>Sar</taxon>
        <taxon>Stramenopiles</taxon>
        <taxon>Ochrophyta</taxon>
        <taxon>PX clade</taxon>
        <taxon>Xanthophyceae</taxon>
        <taxon>Tribonematales</taxon>
        <taxon>Tribonemataceae</taxon>
        <taxon>Tribonema</taxon>
    </lineage>
</organism>
<feature type="transmembrane region" description="Helical" evidence="1">
    <location>
        <begin position="72"/>
        <end position="90"/>
    </location>
</feature>
<keyword evidence="1" id="KW-0472">Membrane</keyword>
<dbReference type="Gene3D" id="3.40.630.30">
    <property type="match status" value="1"/>
</dbReference>
<protein>
    <submittedName>
        <fullName evidence="2">Uncharacterized protein</fullName>
    </submittedName>
</protein>
<dbReference type="AlphaFoldDB" id="A0A835YVP2"/>
<keyword evidence="1" id="KW-1133">Transmembrane helix</keyword>
<keyword evidence="1" id="KW-0812">Transmembrane</keyword>
<dbReference type="EMBL" id="JAFCMP010000257">
    <property type="protein sequence ID" value="KAG5182265.1"/>
    <property type="molecule type" value="Genomic_DNA"/>
</dbReference>
<proteinExistence type="predicted"/>
<accession>A0A835YVP2</accession>
<dbReference type="Proteomes" id="UP000664859">
    <property type="component" value="Unassembled WGS sequence"/>
</dbReference>
<keyword evidence="3" id="KW-1185">Reference proteome</keyword>
<dbReference type="SUPFAM" id="SSF55729">
    <property type="entry name" value="Acyl-CoA N-acyltransferases (Nat)"/>
    <property type="match status" value="1"/>
</dbReference>
<evidence type="ECO:0000313" key="2">
    <source>
        <dbReference type="EMBL" id="KAG5182265.1"/>
    </source>
</evidence>
<reference evidence="2" key="1">
    <citation type="submission" date="2021-02" db="EMBL/GenBank/DDBJ databases">
        <title>First Annotated Genome of the Yellow-green Alga Tribonema minus.</title>
        <authorList>
            <person name="Mahan K.M."/>
        </authorList>
    </citation>
    <scope>NUCLEOTIDE SEQUENCE</scope>
    <source>
        <strain evidence="2">UTEX B ZZ1240</strain>
    </source>
</reference>
<evidence type="ECO:0000313" key="3">
    <source>
        <dbReference type="Proteomes" id="UP000664859"/>
    </source>
</evidence>
<evidence type="ECO:0000256" key="1">
    <source>
        <dbReference type="SAM" id="Phobius"/>
    </source>
</evidence>
<comment type="caution">
    <text evidence="2">The sequence shown here is derived from an EMBL/GenBank/DDBJ whole genome shotgun (WGS) entry which is preliminary data.</text>
</comment>
<dbReference type="InterPro" id="IPR016181">
    <property type="entry name" value="Acyl_CoA_acyltransferase"/>
</dbReference>
<sequence length="91" mass="10359">MTEQQTMDPATLQEAYRLRYDTFCTKLGWVQGDPSSKTESDKVLAYTRALSGDLEDTMLGHEFLPMLNNFGLIHQLFFISASFCLLLVAYL</sequence>
<name>A0A835YVP2_9STRA</name>
<gene>
    <name evidence="2" type="ORF">JKP88DRAFT_278247</name>
</gene>